<feature type="signal peptide" evidence="2">
    <location>
        <begin position="1"/>
        <end position="20"/>
    </location>
</feature>
<evidence type="ECO:0000256" key="1">
    <source>
        <dbReference type="SAM" id="Phobius"/>
    </source>
</evidence>
<dbReference type="Pfam" id="PF19590">
    <property type="entry name" value="TrbL_3"/>
    <property type="match status" value="1"/>
</dbReference>
<feature type="transmembrane region" description="Helical" evidence="1">
    <location>
        <begin position="252"/>
        <end position="273"/>
    </location>
</feature>
<dbReference type="InterPro" id="IPR045782">
    <property type="entry name" value="TrbL_3"/>
</dbReference>
<evidence type="ECO:0000256" key="2">
    <source>
        <dbReference type="SAM" id="SignalP"/>
    </source>
</evidence>
<keyword evidence="1" id="KW-1133">Transmembrane helix</keyword>
<feature type="transmembrane region" description="Helical" evidence="1">
    <location>
        <begin position="195"/>
        <end position="215"/>
    </location>
</feature>
<keyword evidence="4" id="KW-1185">Reference proteome</keyword>
<proteinExistence type="predicted"/>
<name>A0ABP6MMT2_9ACTN</name>
<organism evidence="3 4">
    <name type="scientific">Planomonospora alba</name>
    <dbReference type="NCBI Taxonomy" id="161354"/>
    <lineage>
        <taxon>Bacteria</taxon>
        <taxon>Bacillati</taxon>
        <taxon>Actinomycetota</taxon>
        <taxon>Actinomycetes</taxon>
        <taxon>Streptosporangiales</taxon>
        <taxon>Streptosporangiaceae</taxon>
        <taxon>Planomonospora</taxon>
    </lineage>
</organism>
<feature type="chain" id="PRO_5046218145" evidence="2">
    <location>
        <begin position="21"/>
        <end position="289"/>
    </location>
</feature>
<dbReference type="Proteomes" id="UP001500320">
    <property type="component" value="Unassembled WGS sequence"/>
</dbReference>
<dbReference type="RefSeq" id="WP_344855793.1">
    <property type="nucleotide sequence ID" value="NZ_BAAAUT010000004.1"/>
</dbReference>
<keyword evidence="1" id="KW-0812">Transmembrane</keyword>
<feature type="transmembrane region" description="Helical" evidence="1">
    <location>
        <begin position="222"/>
        <end position="240"/>
    </location>
</feature>
<reference evidence="4" key="1">
    <citation type="journal article" date="2019" name="Int. J. Syst. Evol. Microbiol.">
        <title>The Global Catalogue of Microorganisms (GCM) 10K type strain sequencing project: providing services to taxonomists for standard genome sequencing and annotation.</title>
        <authorList>
            <consortium name="The Broad Institute Genomics Platform"/>
            <consortium name="The Broad Institute Genome Sequencing Center for Infectious Disease"/>
            <person name="Wu L."/>
            <person name="Ma J."/>
        </authorList>
    </citation>
    <scope>NUCLEOTIDE SEQUENCE [LARGE SCALE GENOMIC DNA]</scope>
    <source>
        <strain evidence="4">JCM 9373</strain>
    </source>
</reference>
<feature type="transmembrane region" description="Helical" evidence="1">
    <location>
        <begin position="134"/>
        <end position="156"/>
    </location>
</feature>
<gene>
    <name evidence="3" type="ORF">GCM10010466_06930</name>
</gene>
<feature type="transmembrane region" description="Helical" evidence="1">
    <location>
        <begin position="100"/>
        <end position="122"/>
    </location>
</feature>
<dbReference type="EMBL" id="BAAAUT010000004">
    <property type="protein sequence ID" value="GAA3118620.1"/>
    <property type="molecule type" value="Genomic_DNA"/>
</dbReference>
<accession>A0ABP6MMT2</accession>
<evidence type="ECO:0000313" key="3">
    <source>
        <dbReference type="EMBL" id="GAA3118620.1"/>
    </source>
</evidence>
<keyword evidence="2" id="KW-0732">Signal</keyword>
<sequence>MVVIAAAVALLGWIAPPALATPAPSPTPSPQVSWISPPPAQDDECSLLDVGCKVNEAVNDWFTDLVKDAINPAFSLVSRTLLSSPPPSVLSRVRELTGQVAAVANALLVLFVLAGGVIVMAYGSAQTSTTAKEVAPRLVVAVILVNGSLTVSEYAVRLANGLVAGLLGDGVSAERAGNLLAGKVLDIVRDPDGTVLYLVVIAGVTVLMGTLLAFIAIIRVTLLLFLIISAPLALLCHALPQTEGVAKLWWRGFVGVLLMQVLQALVLILAFTVHLTDSEDAFTPGGITA</sequence>
<evidence type="ECO:0000313" key="4">
    <source>
        <dbReference type="Proteomes" id="UP001500320"/>
    </source>
</evidence>
<keyword evidence="1" id="KW-0472">Membrane</keyword>
<comment type="caution">
    <text evidence="3">The sequence shown here is derived from an EMBL/GenBank/DDBJ whole genome shotgun (WGS) entry which is preliminary data.</text>
</comment>
<protein>
    <submittedName>
        <fullName evidence="3">Uncharacterized protein</fullName>
    </submittedName>
</protein>